<comment type="caution">
    <text evidence="3">The sequence shown here is derived from an EMBL/GenBank/DDBJ whole genome shotgun (WGS) entry which is preliminary data.</text>
</comment>
<dbReference type="OrthoDB" id="5593145at2759"/>
<dbReference type="GO" id="GO:0003676">
    <property type="term" value="F:nucleic acid binding"/>
    <property type="evidence" value="ECO:0007669"/>
    <property type="project" value="InterPro"/>
</dbReference>
<dbReference type="STRING" id="133412.A0A1R1XIF8"/>
<dbReference type="SUPFAM" id="SSF57756">
    <property type="entry name" value="Retrovirus zinc finger-like domains"/>
    <property type="match status" value="1"/>
</dbReference>
<protein>
    <recommendedName>
        <fullName evidence="2">CCHC-type domain-containing protein</fullName>
    </recommendedName>
</protein>
<name>A0A1R1XIF8_9FUNG</name>
<evidence type="ECO:0000313" key="3">
    <source>
        <dbReference type="EMBL" id="OMJ14390.1"/>
    </source>
</evidence>
<reference evidence="3 4" key="1">
    <citation type="submission" date="2017-01" db="EMBL/GenBank/DDBJ databases">
        <authorList>
            <person name="Mah S.A."/>
            <person name="Swanson W.J."/>
            <person name="Moy G.W."/>
            <person name="Vacquier V.D."/>
        </authorList>
    </citation>
    <scope>NUCLEOTIDE SEQUENCE [LARGE SCALE GENOMIC DNA]</scope>
    <source>
        <strain evidence="3 4">GSMNP</strain>
    </source>
</reference>
<dbReference type="Gene3D" id="4.10.60.10">
    <property type="entry name" value="Zinc finger, CCHC-type"/>
    <property type="match status" value="1"/>
</dbReference>
<keyword evidence="1" id="KW-0863">Zinc-finger</keyword>
<accession>A0A1R1XIF8</accession>
<dbReference type="Proteomes" id="UP000187283">
    <property type="component" value="Unassembled WGS sequence"/>
</dbReference>
<evidence type="ECO:0000256" key="1">
    <source>
        <dbReference type="PROSITE-ProRule" id="PRU00047"/>
    </source>
</evidence>
<dbReference type="PROSITE" id="PS50158">
    <property type="entry name" value="ZF_CCHC"/>
    <property type="match status" value="1"/>
</dbReference>
<evidence type="ECO:0000259" key="2">
    <source>
        <dbReference type="PROSITE" id="PS50158"/>
    </source>
</evidence>
<dbReference type="InterPro" id="IPR036875">
    <property type="entry name" value="Znf_CCHC_sf"/>
</dbReference>
<gene>
    <name evidence="3" type="ORF">AYI70_g7908</name>
</gene>
<dbReference type="GO" id="GO:0008270">
    <property type="term" value="F:zinc ion binding"/>
    <property type="evidence" value="ECO:0007669"/>
    <property type="project" value="UniProtKB-KW"/>
</dbReference>
<feature type="domain" description="CCHC-type" evidence="2">
    <location>
        <begin position="229"/>
        <end position="244"/>
    </location>
</feature>
<sequence length="288" mass="33768">MDQKEKQPAQLYPHNSGFLKLFEPKPFSNEDLVEESNWIRNYELFSRKNKWNEQDILEFLELYLDGKAISWFQMQEKIGLSWTKLRSYFIQKFEGQEAELRAWKELQNIHQEEDKGYRCLLIALKPKLQKSILKSKFKSYKESIKVAADEESLEKLINFENANADDPVERSRLMFRSDLNNDDSMYELLIKKFDQLNLNVLTLVQASIPGSSKLKPKGTEEKDLNKISCTYCKEDGHFNKNCPKSYWNKKRAEQSPTISIPNSNSKNLGCIEIANLDKIPEIFDFEIS</sequence>
<organism evidence="3 4">
    <name type="scientific">Smittium culicis</name>
    <dbReference type="NCBI Taxonomy" id="133412"/>
    <lineage>
        <taxon>Eukaryota</taxon>
        <taxon>Fungi</taxon>
        <taxon>Fungi incertae sedis</taxon>
        <taxon>Zoopagomycota</taxon>
        <taxon>Kickxellomycotina</taxon>
        <taxon>Harpellomycetes</taxon>
        <taxon>Harpellales</taxon>
        <taxon>Legeriomycetaceae</taxon>
        <taxon>Smittium</taxon>
    </lineage>
</organism>
<proteinExistence type="predicted"/>
<dbReference type="AlphaFoldDB" id="A0A1R1XIF8"/>
<keyword evidence="4" id="KW-1185">Reference proteome</keyword>
<keyword evidence="1" id="KW-0862">Zinc</keyword>
<dbReference type="InterPro" id="IPR001878">
    <property type="entry name" value="Znf_CCHC"/>
</dbReference>
<dbReference type="EMBL" id="LSSN01003087">
    <property type="protein sequence ID" value="OMJ14390.1"/>
    <property type="molecule type" value="Genomic_DNA"/>
</dbReference>
<keyword evidence="1" id="KW-0479">Metal-binding</keyword>
<evidence type="ECO:0000313" key="4">
    <source>
        <dbReference type="Proteomes" id="UP000187283"/>
    </source>
</evidence>